<dbReference type="InterPro" id="IPR013762">
    <property type="entry name" value="Integrase-like_cat_sf"/>
</dbReference>
<sequence>MKPRRVVLPTFELTEVCSPDDPGARPRTLPTPDGPLTYYYRVVIADDVAMGMNATSDHRVPACAIKLFPVVLGEDGKPWTEVCLQIIAKVIAMAGEVKIHTLLGYADDLLAYLRFLIATNTDFTVFPKLASLRPTYKYLGYLNRNIESGAISKKTGRRRMGRVIAFYNQLIIEGRIEPEYPPWQRRQALVFFSTPRGKTAKAVETTDLSLGGTGDANDFDGTIQDGGKLRPLAPEEQIEIIRALTALEHTEMTLIFCIALFTGARIQTILTLPSSAFSKSPNGLSEIILSVGEGIADTKKGKSLTLYFPPWLYQAIRVYIQSNRFSIRRDRWVRKCIQPYAEPLFITTHGNAMYDTRKFQSDFNPLAHIRHPKTGQVVRTFMAERLIPFIRENGFPKFDFQFHDLRASFGMNLTDEGMLKVERGELKLSELRNRVRTRLGHDSTATTDQYLDFRKKVQLHSRAQEDYESHLTSLAKLACEATQ</sequence>
<dbReference type="RefSeq" id="WP_115214761.1">
    <property type="nucleotide sequence ID" value="NZ_QKWJ01000053.1"/>
</dbReference>
<dbReference type="SUPFAM" id="SSF56349">
    <property type="entry name" value="DNA breaking-rejoining enzymes"/>
    <property type="match status" value="1"/>
</dbReference>
<dbReference type="Proteomes" id="UP000255165">
    <property type="component" value="Unassembled WGS sequence"/>
</dbReference>
<evidence type="ECO:0008006" key="4">
    <source>
        <dbReference type="Google" id="ProtNLM"/>
    </source>
</evidence>
<dbReference type="AlphaFoldDB" id="A0A370NMM8"/>
<dbReference type="GO" id="GO:0003677">
    <property type="term" value="F:DNA binding"/>
    <property type="evidence" value="ECO:0007669"/>
    <property type="project" value="InterPro"/>
</dbReference>
<keyword evidence="3" id="KW-1185">Reference proteome</keyword>
<protein>
    <recommendedName>
        <fullName evidence="4">Integrase</fullName>
    </recommendedName>
</protein>
<dbReference type="GO" id="GO:0015074">
    <property type="term" value="P:DNA integration"/>
    <property type="evidence" value="ECO:0007669"/>
    <property type="project" value="InterPro"/>
</dbReference>
<evidence type="ECO:0000313" key="2">
    <source>
        <dbReference type="EMBL" id="RDK06861.1"/>
    </source>
</evidence>
<comment type="caution">
    <text evidence="2">The sequence shown here is derived from an EMBL/GenBank/DDBJ whole genome shotgun (WGS) entry which is preliminary data.</text>
</comment>
<dbReference type="Gene3D" id="1.10.443.10">
    <property type="entry name" value="Intergrase catalytic core"/>
    <property type="match status" value="1"/>
</dbReference>
<evidence type="ECO:0000256" key="1">
    <source>
        <dbReference type="ARBA" id="ARBA00023172"/>
    </source>
</evidence>
<reference evidence="3" key="1">
    <citation type="submission" date="2018-06" db="EMBL/GenBank/DDBJ databases">
        <authorList>
            <person name="Feng T."/>
            <person name="Jeon C.O."/>
        </authorList>
    </citation>
    <scope>NUCLEOTIDE SEQUENCE [LARGE SCALE GENOMIC DNA]</scope>
    <source>
        <strain evidence="3">S23</strain>
    </source>
</reference>
<keyword evidence="1" id="KW-0233">DNA recombination</keyword>
<name>A0A370NMM8_9BURK</name>
<dbReference type="GO" id="GO:0006310">
    <property type="term" value="P:DNA recombination"/>
    <property type="evidence" value="ECO:0007669"/>
    <property type="project" value="UniProtKB-KW"/>
</dbReference>
<gene>
    <name evidence="2" type="ORF">DN412_29235</name>
</gene>
<evidence type="ECO:0000313" key="3">
    <source>
        <dbReference type="Proteomes" id="UP000255165"/>
    </source>
</evidence>
<dbReference type="EMBL" id="QKWJ01000053">
    <property type="protein sequence ID" value="RDK06861.1"/>
    <property type="molecule type" value="Genomic_DNA"/>
</dbReference>
<dbReference type="InterPro" id="IPR011010">
    <property type="entry name" value="DNA_brk_join_enz"/>
</dbReference>
<proteinExistence type="predicted"/>
<accession>A0A370NMM8</accession>
<organism evidence="2 3">
    <name type="scientific">Cupriavidus lacunae</name>
    <dbReference type="NCBI Taxonomy" id="2666307"/>
    <lineage>
        <taxon>Bacteria</taxon>
        <taxon>Pseudomonadati</taxon>
        <taxon>Pseudomonadota</taxon>
        <taxon>Betaproteobacteria</taxon>
        <taxon>Burkholderiales</taxon>
        <taxon>Burkholderiaceae</taxon>
        <taxon>Cupriavidus</taxon>
    </lineage>
</organism>